<dbReference type="InterPro" id="IPR025420">
    <property type="entry name" value="DUF4143"/>
</dbReference>
<dbReference type="Proteomes" id="UP000292209">
    <property type="component" value="Unassembled WGS sequence"/>
</dbReference>
<dbReference type="OrthoDB" id="9801840at2"/>
<keyword evidence="4" id="KW-1185">Reference proteome</keyword>
<feature type="domain" description="AAA" evidence="1">
    <location>
        <begin position="18"/>
        <end position="152"/>
    </location>
</feature>
<accession>A0A4Q7P976</accession>
<dbReference type="InterPro" id="IPR041682">
    <property type="entry name" value="AAA_14"/>
</dbReference>
<sequence length="429" mass="49269">MKRKLIKSLIKWRNSPKRKPLVIRGARQVGKTWLMKSFGAQHYQQVAYINFESSQTMKQVFEQDFDTDRLLMAIQIETGIKIDPENTLVILDEIQESKGALTSLKYFQENAAEYHIMAAGSLLGVALHEGTSFPVGKVEFLDLYPLDFEEFLVANGEEVLNNLLLSQDWDMIKPFSQKLKNLLKQYYFIGGMPEVVQLFLETQDFEAVRSAQIRILDAYQQDFSKHAPFEIVPRIRMVWNAIPSQLSKENRKFIYGQIKKGARAKDFEMALAWLVDCGLVHKVNRVSKAGIPLKGYEDFGAFKLFLLDVGLMGAMVEIDAITILEKNQLFTEFKGAITEQFVLQQLIASGLRPYYWSADNATAEIDFLIQLQGKIIPIEVKAEENLKAKSLKVFVEKYKTETNIRTSLSDYRKEDWLVNIPLYGIHTIR</sequence>
<dbReference type="PANTHER" id="PTHR33295:SF7">
    <property type="entry name" value="ATPASE"/>
    <property type="match status" value="1"/>
</dbReference>
<evidence type="ECO:0000313" key="4">
    <source>
        <dbReference type="Proteomes" id="UP000292209"/>
    </source>
</evidence>
<dbReference type="Pfam" id="PF13635">
    <property type="entry name" value="DUF4143"/>
    <property type="match status" value="1"/>
</dbReference>
<organism evidence="3 4">
    <name type="scientific">Cecembia calidifontis</name>
    <dbReference type="NCBI Taxonomy" id="1187080"/>
    <lineage>
        <taxon>Bacteria</taxon>
        <taxon>Pseudomonadati</taxon>
        <taxon>Bacteroidota</taxon>
        <taxon>Cytophagia</taxon>
        <taxon>Cytophagales</taxon>
        <taxon>Cyclobacteriaceae</taxon>
        <taxon>Cecembia</taxon>
    </lineage>
</organism>
<dbReference type="AlphaFoldDB" id="A0A4Q7P976"/>
<protein>
    <recommendedName>
        <fullName evidence="5">AAA+ ATPase domain-containing protein</fullName>
    </recommendedName>
</protein>
<dbReference type="InterPro" id="IPR027417">
    <property type="entry name" value="P-loop_NTPase"/>
</dbReference>
<evidence type="ECO:0008006" key="5">
    <source>
        <dbReference type="Google" id="ProtNLM"/>
    </source>
</evidence>
<feature type="domain" description="DUF4143" evidence="2">
    <location>
        <begin position="220"/>
        <end position="382"/>
    </location>
</feature>
<dbReference type="RefSeq" id="WP_130275390.1">
    <property type="nucleotide sequence ID" value="NZ_SGXG01000001.1"/>
</dbReference>
<comment type="caution">
    <text evidence="3">The sequence shown here is derived from an EMBL/GenBank/DDBJ whole genome shotgun (WGS) entry which is preliminary data.</text>
</comment>
<dbReference type="SUPFAM" id="SSF52540">
    <property type="entry name" value="P-loop containing nucleoside triphosphate hydrolases"/>
    <property type="match status" value="1"/>
</dbReference>
<name>A0A4Q7P976_9BACT</name>
<dbReference type="PANTHER" id="PTHR33295">
    <property type="entry name" value="ATPASE"/>
    <property type="match status" value="1"/>
</dbReference>
<dbReference type="Gene3D" id="3.40.50.300">
    <property type="entry name" value="P-loop containing nucleotide triphosphate hydrolases"/>
    <property type="match status" value="1"/>
</dbReference>
<gene>
    <name evidence="3" type="ORF">BC751_2028</name>
</gene>
<evidence type="ECO:0000259" key="1">
    <source>
        <dbReference type="Pfam" id="PF13173"/>
    </source>
</evidence>
<dbReference type="EMBL" id="SGXG01000001">
    <property type="protein sequence ID" value="RZS96457.1"/>
    <property type="molecule type" value="Genomic_DNA"/>
</dbReference>
<reference evidence="3 4" key="1">
    <citation type="submission" date="2019-02" db="EMBL/GenBank/DDBJ databases">
        <title>Genomic Encyclopedia of Archaeal and Bacterial Type Strains, Phase II (KMG-II): from individual species to whole genera.</title>
        <authorList>
            <person name="Goeker M."/>
        </authorList>
    </citation>
    <scope>NUCLEOTIDE SEQUENCE [LARGE SCALE GENOMIC DNA]</scope>
    <source>
        <strain evidence="3 4">DSM 21411</strain>
    </source>
</reference>
<dbReference type="Pfam" id="PF13173">
    <property type="entry name" value="AAA_14"/>
    <property type="match status" value="1"/>
</dbReference>
<evidence type="ECO:0000259" key="2">
    <source>
        <dbReference type="Pfam" id="PF13635"/>
    </source>
</evidence>
<evidence type="ECO:0000313" key="3">
    <source>
        <dbReference type="EMBL" id="RZS96457.1"/>
    </source>
</evidence>
<proteinExistence type="predicted"/>